<accession>A0A8H3R471</accession>
<organism evidence="1 2">
    <name type="scientific">Rhizophagus clarus</name>
    <dbReference type="NCBI Taxonomy" id="94130"/>
    <lineage>
        <taxon>Eukaryota</taxon>
        <taxon>Fungi</taxon>
        <taxon>Fungi incertae sedis</taxon>
        <taxon>Mucoromycota</taxon>
        <taxon>Glomeromycotina</taxon>
        <taxon>Glomeromycetes</taxon>
        <taxon>Glomerales</taxon>
        <taxon>Glomeraceae</taxon>
        <taxon>Rhizophagus</taxon>
    </lineage>
</organism>
<evidence type="ECO:0000313" key="1">
    <source>
        <dbReference type="EMBL" id="GET02263.1"/>
    </source>
</evidence>
<dbReference type="AlphaFoldDB" id="A0A8H3R471"/>
<reference evidence="1" key="1">
    <citation type="submission" date="2019-10" db="EMBL/GenBank/DDBJ databases">
        <title>Conservation and host-specific expression of non-tandemly repeated heterogenous ribosome RNA gene in arbuscular mycorrhizal fungi.</title>
        <authorList>
            <person name="Maeda T."/>
            <person name="Kobayashi Y."/>
            <person name="Nakagawa T."/>
            <person name="Ezawa T."/>
            <person name="Yamaguchi K."/>
            <person name="Bino T."/>
            <person name="Nishimoto Y."/>
            <person name="Shigenobu S."/>
            <person name="Kawaguchi M."/>
        </authorList>
    </citation>
    <scope>NUCLEOTIDE SEQUENCE</scope>
    <source>
        <strain evidence="1">HR1</strain>
    </source>
</reference>
<protein>
    <submittedName>
        <fullName evidence="1">Uncharacterized protein</fullName>
    </submittedName>
</protein>
<proteinExistence type="predicted"/>
<sequence>MLRNDMLQIGIVTCIPQFKPEMKIVMKLCANEYRYDQEKSKRLMVDYDYVYENILILHSHSRNPKTLFALQKTTSLEYQPARELISDEYEKMKAG</sequence>
<evidence type="ECO:0000313" key="2">
    <source>
        <dbReference type="Proteomes" id="UP000615446"/>
    </source>
</evidence>
<comment type="caution">
    <text evidence="1">The sequence shown here is derived from an EMBL/GenBank/DDBJ whole genome shotgun (WGS) entry which is preliminary data.</text>
</comment>
<gene>
    <name evidence="1" type="ORF">RCL2_002864800</name>
</gene>
<name>A0A8H3R471_9GLOM</name>
<dbReference type="Proteomes" id="UP000615446">
    <property type="component" value="Unassembled WGS sequence"/>
</dbReference>
<dbReference type="EMBL" id="BLAL01000306">
    <property type="protein sequence ID" value="GET02263.1"/>
    <property type="molecule type" value="Genomic_DNA"/>
</dbReference>